<dbReference type="EMBL" id="BLLF01005066">
    <property type="protein sequence ID" value="GFH30685.1"/>
    <property type="molecule type" value="Genomic_DNA"/>
</dbReference>
<reference evidence="1 2" key="1">
    <citation type="submission" date="2020-02" db="EMBL/GenBank/DDBJ databases">
        <title>Draft genome sequence of Haematococcus lacustris strain NIES-144.</title>
        <authorList>
            <person name="Morimoto D."/>
            <person name="Nakagawa S."/>
            <person name="Yoshida T."/>
            <person name="Sawayama S."/>
        </authorList>
    </citation>
    <scope>NUCLEOTIDE SEQUENCE [LARGE SCALE GENOMIC DNA]</scope>
    <source>
        <strain evidence="1 2">NIES-144</strain>
    </source>
</reference>
<keyword evidence="2" id="KW-1185">Reference proteome</keyword>
<dbReference type="Proteomes" id="UP000485058">
    <property type="component" value="Unassembled WGS sequence"/>
</dbReference>
<name>A0A6A0ADB1_HAELA</name>
<organism evidence="1 2">
    <name type="scientific">Haematococcus lacustris</name>
    <name type="common">Green alga</name>
    <name type="synonym">Haematococcus pluvialis</name>
    <dbReference type="NCBI Taxonomy" id="44745"/>
    <lineage>
        <taxon>Eukaryota</taxon>
        <taxon>Viridiplantae</taxon>
        <taxon>Chlorophyta</taxon>
        <taxon>core chlorophytes</taxon>
        <taxon>Chlorophyceae</taxon>
        <taxon>CS clade</taxon>
        <taxon>Chlamydomonadales</taxon>
        <taxon>Haematococcaceae</taxon>
        <taxon>Haematococcus</taxon>
    </lineage>
</organism>
<proteinExistence type="predicted"/>
<evidence type="ECO:0000313" key="2">
    <source>
        <dbReference type="Proteomes" id="UP000485058"/>
    </source>
</evidence>
<evidence type="ECO:0000313" key="1">
    <source>
        <dbReference type="EMBL" id="GFH30685.1"/>
    </source>
</evidence>
<gene>
    <name evidence="1" type="ORF">HaLaN_29579</name>
</gene>
<comment type="caution">
    <text evidence="1">The sequence shown here is derived from an EMBL/GenBank/DDBJ whole genome shotgun (WGS) entry which is preliminary data.</text>
</comment>
<dbReference type="AlphaFoldDB" id="A0A6A0ADB1"/>
<sequence length="60" mass="6434">MTSAEYFRKGLLTAASSRTASLAYRGRWAAPAALHIVTLGNKRGAWVKEFEAPALAVPCV</sequence>
<protein>
    <submittedName>
        <fullName evidence="1">Uncharacterized protein</fullName>
    </submittedName>
</protein>
<accession>A0A6A0ADB1</accession>